<dbReference type="Proteomes" id="UP000278855">
    <property type="component" value="Unassembled WGS sequence"/>
</dbReference>
<keyword evidence="1" id="KW-0472">Membrane</keyword>
<name>A0A3N4DAP2_9GAMM</name>
<proteinExistence type="predicted"/>
<evidence type="ECO:0000313" key="4">
    <source>
        <dbReference type="Proteomes" id="UP000273778"/>
    </source>
</evidence>
<dbReference type="EMBL" id="CP034073">
    <property type="protein sequence ID" value="AZG35787.1"/>
    <property type="molecule type" value="Genomic_DNA"/>
</dbReference>
<feature type="transmembrane region" description="Helical" evidence="1">
    <location>
        <begin position="160"/>
        <end position="180"/>
    </location>
</feature>
<accession>A0A3N4DAP2</accession>
<keyword evidence="1" id="KW-0812">Transmembrane</keyword>
<dbReference type="EMBL" id="RKKB01000029">
    <property type="protein sequence ID" value="RPA22696.1"/>
    <property type="molecule type" value="Genomic_DNA"/>
</dbReference>
<evidence type="ECO:0000313" key="3">
    <source>
        <dbReference type="EMBL" id="RPA22696.1"/>
    </source>
</evidence>
<reference evidence="2 4" key="1">
    <citation type="submission" date="2018-11" db="EMBL/GenBank/DDBJ databases">
        <title>Shewanella sp. M2.</title>
        <authorList>
            <person name="Hwang Y.J."/>
            <person name="Hwang C.Y."/>
        </authorList>
    </citation>
    <scope>NUCLEOTIDE SEQUENCE [LARGE SCALE GENOMIC DNA]</scope>
    <source>
        <strain evidence="2 4">M2</strain>
    </source>
</reference>
<keyword evidence="4" id="KW-1185">Reference proteome</keyword>
<protein>
    <submittedName>
        <fullName evidence="3">Uncharacterized protein</fullName>
    </submittedName>
</protein>
<reference evidence="3" key="3">
    <citation type="submission" date="2018-11" db="EMBL/GenBank/DDBJ databases">
        <authorList>
            <person name="Hwang Y.J."/>
            <person name="Hwang C.Y."/>
        </authorList>
    </citation>
    <scope>NUCLEOTIDE SEQUENCE</scope>
    <source>
        <strain evidence="3">R106</strain>
    </source>
</reference>
<keyword evidence="1" id="KW-1133">Transmembrane helix</keyword>
<evidence type="ECO:0000313" key="5">
    <source>
        <dbReference type="Proteomes" id="UP000278855"/>
    </source>
</evidence>
<sequence length="209" mass="23646">MGDEFKLWIFGLYAVIILFGMGGAVWTVKRRNEKINNLQQDLKSKIKNDFELTSQDITLIGSAYDLSASSSRLALYRVYKDIDKKDDFKKLKTLVEQLQKDEPFDTMPDEVKPSLSRISNLASDSPVDSDKHILTPITNILTKYQDLLEEQKKTKKQASIAYTLTVASFFVGAISLYYAFVSPSAKDIAAELIQIEETNSHNNKPIKPD</sequence>
<dbReference type="KEGG" id="spsr:EGC80_13450"/>
<evidence type="ECO:0000313" key="2">
    <source>
        <dbReference type="EMBL" id="AZG35787.1"/>
    </source>
</evidence>
<dbReference type="Proteomes" id="UP000273778">
    <property type="component" value="Chromosome"/>
</dbReference>
<dbReference type="AlphaFoldDB" id="A0A3N4DAP2"/>
<dbReference type="OrthoDB" id="7041679at2"/>
<reference evidence="5" key="2">
    <citation type="submission" date="2018-11" db="EMBL/GenBank/DDBJ databases">
        <title>Shewanella sp. R106.</title>
        <authorList>
            <person name="Hwang Y.J."/>
            <person name="Hwang C.Y."/>
        </authorList>
    </citation>
    <scope>NUCLEOTIDE SEQUENCE [LARGE SCALE GENOMIC DNA]</scope>
    <source>
        <strain evidence="5">R106</strain>
    </source>
</reference>
<dbReference type="RefSeq" id="WP_124014183.1">
    <property type="nucleotide sequence ID" value="NZ_CP034073.1"/>
</dbReference>
<gene>
    <name evidence="3" type="ORF">EGC77_21095</name>
    <name evidence="2" type="ORF">EGC80_13450</name>
</gene>
<feature type="transmembrane region" description="Helical" evidence="1">
    <location>
        <begin position="6"/>
        <end position="28"/>
    </location>
</feature>
<evidence type="ECO:0000256" key="1">
    <source>
        <dbReference type="SAM" id="Phobius"/>
    </source>
</evidence>
<organism evidence="3 5">
    <name type="scientific">Shewanella psychromarinicola</name>
    <dbReference type="NCBI Taxonomy" id="2487742"/>
    <lineage>
        <taxon>Bacteria</taxon>
        <taxon>Pseudomonadati</taxon>
        <taxon>Pseudomonadota</taxon>
        <taxon>Gammaproteobacteria</taxon>
        <taxon>Alteromonadales</taxon>
        <taxon>Shewanellaceae</taxon>
        <taxon>Shewanella</taxon>
    </lineage>
</organism>